<dbReference type="OrthoDB" id="10585348at2759"/>
<feature type="compositionally biased region" description="Basic and acidic residues" evidence="1">
    <location>
        <begin position="236"/>
        <end position="256"/>
    </location>
</feature>
<name>A0A7M7IWC0_VARDE</name>
<dbReference type="RefSeq" id="XP_022643536.1">
    <property type="nucleotide sequence ID" value="XM_022787801.1"/>
</dbReference>
<feature type="region of interest" description="Disordered" evidence="1">
    <location>
        <begin position="730"/>
        <end position="787"/>
    </location>
</feature>
<accession>A0A7M7IWC0</accession>
<feature type="region of interest" description="Disordered" evidence="1">
    <location>
        <begin position="1168"/>
        <end position="1211"/>
    </location>
</feature>
<dbReference type="Proteomes" id="UP000594260">
    <property type="component" value="Unplaced"/>
</dbReference>
<dbReference type="KEGG" id="vde:111242884"/>
<feature type="compositionally biased region" description="Polar residues" evidence="1">
    <location>
        <begin position="567"/>
        <end position="582"/>
    </location>
</feature>
<feature type="compositionally biased region" description="Basic and acidic residues" evidence="1">
    <location>
        <begin position="1168"/>
        <end position="1181"/>
    </location>
</feature>
<feature type="compositionally biased region" description="Basic and acidic residues" evidence="1">
    <location>
        <begin position="264"/>
        <end position="290"/>
    </location>
</feature>
<dbReference type="EnsemblMetazoa" id="XM_022787801">
    <property type="protein sequence ID" value="XP_022643536"/>
    <property type="gene ID" value="LOC111242884"/>
</dbReference>
<feature type="chain" id="PRO_5029900084" evidence="2">
    <location>
        <begin position="18"/>
        <end position="1411"/>
    </location>
</feature>
<sequence>MQEAILLLLGLLGTSDEQHLIPVDVVHSEKPHQFQLTSAAAKDPMFIHRVMQPQRALPVTYSHDPDVITVAESSSIEDKYGQDPIAAKLEKQETAEVSAIGVRNRREVPTQESQDRPDYDHKDSSSGNVEDDGSPADGFGYDHNDKAKLEEEVVSAERAVAKYDKMEFEKTVGSDDGSYGQKGVDGVYGSETDAAYKNGHEDSYGAVSGDGTDKDSGTSSVSENNYAVNADDNGDPGDRGDERDMNASDNDHRYGNTDDSGYESSDRHNPASDNDYESKGSDSGGGKDENGNDTGNNPSKNPSDTSGSEASGDAGNDVGRYDATTDDNYGDFEKSDYSNERNKGFSEARGDGNEKNQGYENPDEGRRNYGENDNYAEWSSSDKPVNREESYSRSLDFHEKPKPKLKPYREILEEEDRKNEGASSERTDDGYDGKTEGFDGNYKAEGFNGDEVTGGSDEDNGGSEGRSEADGNQETAPDGYSEAVRTHVEASYSEAGEINEATDRPKSNEEKYAALDGPDYESQRGTDYYDRNEDKTDGQVSAGIETVQESPTVIKTIIIPRAPYRKGSTSYKNDSGEPSQLQRRQKRDTTQDSLPTSRVKELIAQQKSAIYFTSTPFQLRGNNESGMRIMPSSYDGIVTSSGVIDDNAPQRKQINSTSKSATRAVNYSSEEGLIPFKQTALENSYLARTRRELGPASPGMDFADQRFLIGGFKPMFPVDDPGEGPYDLKDGREPSNRMGEALDILPRGDFGRGDDDGGGDRLKAESISPATLDHNTNSPANYNAPYGPAPVPTRAPYANLPQILHYPLPAFRGRLELRGASSPSNPSLSDTSLPLSSSSLQSDNPALPLSLKQVSPASFSDEPTGTTVTDVPPIRVTMGRNRGTRYKREYTRNLQKRDIHQHTYGKHNSRKTHKATTPSRPVYRKQFYWAPVGTVTQHQQSQLAKPPRRARRSTAGAKIYSVEVFQPKKTLFHTQNVSSLKVDSTEPKMFSDGKNVPKTIARSKSSAYRKKKFYRSSESDENCRLSAEESRIQSSAVASPRSKVVDLKVSVSMKSTSTKGSRKRPNSATESIITAGTSNEGAMWGLQLAKKKASDKKQSKIMIINNGEVQMKAPLFIAAPTPKPVKGILQRLGFSRTMPAKGFEKQIASDILGSLENKEQMIFYPDETEHSAGKDEMQDKPYRRKRHSRKKYRTNRFQPTHHRDDDSREKFRPMFDGNGEEPWNPIEITARTKPVKLLVLPSSRKEPEKQANERLEIIYKYPRGSRQVYREYRPSHSNGRVKERIVVYRNSFSDHVVAFPGKHDQKHDINTDKIFMKRSEDPKIKIIALRKEDLAPQRPTSDPGRFNISTPYDMKKGFVILGKPLDGGGPMGAGRLVRKARLNGRTVDLVKKPESGFAEITVSSMIRVNGD</sequence>
<evidence type="ECO:0000313" key="4">
    <source>
        <dbReference type="Proteomes" id="UP000594260"/>
    </source>
</evidence>
<feature type="compositionally biased region" description="Basic and acidic residues" evidence="1">
    <location>
        <begin position="331"/>
        <end position="354"/>
    </location>
</feature>
<feature type="signal peptide" evidence="2">
    <location>
        <begin position="1"/>
        <end position="17"/>
    </location>
</feature>
<feature type="compositionally biased region" description="Low complexity" evidence="1">
    <location>
        <begin position="821"/>
        <end position="845"/>
    </location>
</feature>
<keyword evidence="2" id="KW-0732">Signal</keyword>
<reference evidence="3" key="1">
    <citation type="submission" date="2021-01" db="UniProtKB">
        <authorList>
            <consortium name="EnsemblMetazoa"/>
        </authorList>
    </citation>
    <scope>IDENTIFICATION</scope>
</reference>
<feature type="compositionally biased region" description="Basic and acidic residues" evidence="1">
    <location>
        <begin position="1201"/>
        <end position="1211"/>
    </location>
</feature>
<feature type="compositionally biased region" description="Basic and acidic residues" evidence="1">
    <location>
        <begin position="104"/>
        <end position="124"/>
    </location>
</feature>
<feature type="compositionally biased region" description="Low complexity" evidence="1">
    <location>
        <begin position="777"/>
        <end position="786"/>
    </location>
</feature>
<proteinExistence type="predicted"/>
<feature type="compositionally biased region" description="Polar residues" evidence="1">
    <location>
        <begin position="294"/>
        <end position="309"/>
    </location>
</feature>
<feature type="compositionally biased region" description="Basic and acidic residues" evidence="1">
    <location>
        <begin position="749"/>
        <end position="764"/>
    </location>
</feature>
<feature type="compositionally biased region" description="Basic and acidic residues" evidence="1">
    <location>
        <begin position="384"/>
        <end position="437"/>
    </location>
</feature>
<feature type="compositionally biased region" description="Basic and acidic residues" evidence="1">
    <location>
        <begin position="521"/>
        <end position="537"/>
    </location>
</feature>
<feature type="compositionally biased region" description="Basic and acidic residues" evidence="1">
    <location>
        <begin position="501"/>
        <end position="513"/>
    </location>
</feature>
<dbReference type="InParanoid" id="A0A7M7IWC0"/>
<keyword evidence="4" id="KW-1185">Reference proteome</keyword>
<feature type="region of interest" description="Disordered" evidence="1">
    <location>
        <begin position="92"/>
        <end position="146"/>
    </location>
</feature>
<evidence type="ECO:0000256" key="1">
    <source>
        <dbReference type="SAM" id="MobiDB-lite"/>
    </source>
</evidence>
<feature type="region of interest" description="Disordered" evidence="1">
    <location>
        <begin position="171"/>
        <end position="547"/>
    </location>
</feature>
<evidence type="ECO:0000256" key="2">
    <source>
        <dbReference type="SAM" id="SignalP"/>
    </source>
</evidence>
<feature type="region of interest" description="Disordered" evidence="1">
    <location>
        <begin position="565"/>
        <end position="597"/>
    </location>
</feature>
<protein>
    <submittedName>
        <fullName evidence="3">Uncharacterized protein</fullName>
    </submittedName>
</protein>
<dbReference type="GeneID" id="111242884"/>
<feature type="region of interest" description="Disordered" evidence="1">
    <location>
        <begin position="817"/>
        <end position="847"/>
    </location>
</feature>
<feature type="compositionally biased region" description="Polar residues" evidence="1">
    <location>
        <begin position="217"/>
        <end position="227"/>
    </location>
</feature>
<evidence type="ECO:0000313" key="3">
    <source>
        <dbReference type="EnsemblMetazoa" id="XP_022643536"/>
    </source>
</evidence>
<organism evidence="3 4">
    <name type="scientific">Varroa destructor</name>
    <name type="common">Honeybee mite</name>
    <dbReference type="NCBI Taxonomy" id="109461"/>
    <lineage>
        <taxon>Eukaryota</taxon>
        <taxon>Metazoa</taxon>
        <taxon>Ecdysozoa</taxon>
        <taxon>Arthropoda</taxon>
        <taxon>Chelicerata</taxon>
        <taxon>Arachnida</taxon>
        <taxon>Acari</taxon>
        <taxon>Parasitiformes</taxon>
        <taxon>Mesostigmata</taxon>
        <taxon>Gamasina</taxon>
        <taxon>Dermanyssoidea</taxon>
        <taxon>Varroidae</taxon>
        <taxon>Varroa</taxon>
    </lineage>
</organism>
<feature type="compositionally biased region" description="Basic residues" evidence="1">
    <location>
        <begin position="1182"/>
        <end position="1194"/>
    </location>
</feature>